<evidence type="ECO:0000256" key="1">
    <source>
        <dbReference type="ARBA" id="ARBA00004613"/>
    </source>
</evidence>
<dbReference type="EMBL" id="AAKKOC010000011">
    <property type="protein sequence ID" value="ECS7439604.1"/>
    <property type="molecule type" value="Genomic_DNA"/>
</dbReference>
<dbReference type="PANTHER" id="PTHR12338:SF8">
    <property type="entry name" value="HEME_HEMOPEXIN-BINDING PROTEIN"/>
    <property type="match status" value="1"/>
</dbReference>
<comment type="caution">
    <text evidence="6">The sequence shown here is derived from an EMBL/GenBank/DDBJ whole genome shotgun (WGS) entry which is preliminary data.</text>
</comment>
<evidence type="ECO:0000256" key="4">
    <source>
        <dbReference type="SAM" id="Phobius"/>
    </source>
</evidence>
<name>A0A5Z7WI68_SALET</name>
<feature type="domain" description="Filamentous haemagglutinin FhaB/tRNA nuclease CdiA-like TPS" evidence="5">
    <location>
        <begin position="71"/>
        <end position="183"/>
    </location>
</feature>
<gene>
    <name evidence="6" type="ORF">CHU57_22715</name>
</gene>
<dbReference type="InterPro" id="IPR050909">
    <property type="entry name" value="Bact_Autotransporter_VF"/>
</dbReference>
<keyword evidence="4" id="KW-1133">Transmembrane helix</keyword>
<proteinExistence type="predicted"/>
<evidence type="ECO:0000256" key="3">
    <source>
        <dbReference type="ARBA" id="ARBA00022729"/>
    </source>
</evidence>
<organism evidence="6">
    <name type="scientific">Salmonella enterica subsp. enterica serovar Cotham</name>
    <dbReference type="NCBI Taxonomy" id="2572724"/>
    <lineage>
        <taxon>Bacteria</taxon>
        <taxon>Pseudomonadati</taxon>
        <taxon>Pseudomonadota</taxon>
        <taxon>Gammaproteobacteria</taxon>
        <taxon>Enterobacterales</taxon>
        <taxon>Enterobacteriaceae</taxon>
        <taxon>Salmonella</taxon>
    </lineage>
</organism>
<dbReference type="SMART" id="SM00912">
    <property type="entry name" value="Haemagg_act"/>
    <property type="match status" value="1"/>
</dbReference>
<reference evidence="6" key="1">
    <citation type="submission" date="2018-07" db="EMBL/GenBank/DDBJ databases">
        <authorList>
            <consortium name="PulseNet: The National Subtyping Network for Foodborne Disease Surveillance"/>
            <person name="Tarr C.L."/>
            <person name="Trees E."/>
            <person name="Katz L.S."/>
            <person name="Carleton-Romer H.A."/>
            <person name="Stroika S."/>
            <person name="Kucerova Z."/>
            <person name="Roache K.F."/>
            <person name="Sabol A.L."/>
            <person name="Besser J."/>
            <person name="Gerner-Smidt P."/>
        </authorList>
    </citation>
    <scope>NUCLEOTIDE SEQUENCE</scope>
    <source>
        <strain evidence="6">2015AM-1184</strain>
    </source>
</reference>
<comment type="subcellular location">
    <subcellularLocation>
        <location evidence="1">Secreted</location>
    </subcellularLocation>
</comment>
<feature type="transmembrane region" description="Helical" evidence="4">
    <location>
        <begin position="46"/>
        <end position="70"/>
    </location>
</feature>
<dbReference type="Pfam" id="PF13018">
    <property type="entry name" value="ESPR"/>
    <property type="match status" value="1"/>
</dbReference>
<dbReference type="InterPro" id="IPR006626">
    <property type="entry name" value="PbH1"/>
</dbReference>
<evidence type="ECO:0000313" key="6">
    <source>
        <dbReference type="EMBL" id="ECS7439604.1"/>
    </source>
</evidence>
<sequence>MNKIYKLKYDRRRQQLVAVSELTTGAGKEATGQVCGLSDISSFRKLLGTLTPLAFLTGLIVSLLPGMALANPSLPTGGQIVAGQGSISTSGNQMTVNQNTQGMVTNWNSFDIGKNHTVQFVQPGSSAVALNRVTGGHESQILGTLKANGQVMLINPAGVMFGKGAKVNTAGLVASTKNISNEDFMAGRYTFSGGSQPGAEIVNQGSLTTTKGGYIVLAADRVRNQGEIRTPGGRVVLAAADRVTLQLDNTGLTAVSVNGSVVNALAENRGLISATNGQVYLTARGKDMLLNTVVNNSGTVEAKGLSERGGEIVLDGGDSGVVSQSGMLLADSDSGRGGKITLEGQNIHLAGGSLISATGETGGGEVYVGGGWQGKDSSIRHASKVVMDKTAVIDVSAKARGQGGTAVLWSDDYTNFRGTILARGGLQGGDGGRVETSSHHNLQAFGDVDASAVKGNAGEWLLDPFDITVVSGSIDTDVHEGTGNDGIFTPDTGTSQVSNGTINNRLNSGTNVTIKTAKENSGSNQWGNITVNADISHTATNNVSLTLEADGNINITNHSITSTTGKLDVNLLGAGSHDGTITLNNATVSSNGGNITLGQLNAGSDGTTSGLAVSITNSTLNATSAGNISITANNGTTLGNGTLSGNEVSVSASSGTGDALAINNGSKLTAAGNLTVSGDTSATGNKYGIHTWGNSQFTAGDTLNMTAEAAGGTDGAFNASNINVSAQNAVIKGTSGGANGTGVKMDGNVTNTMNGGNLTITGTTTGSGAGSIGVNVLANLSTNGTGNLNITGKGAQGIGVNLTNKTLSGGNVTVTGTSGNSNGKGLDVSGTTLNATNGNIVLTGCMTGRNGGFGAHIHGGSSFKATENITITGYAMDGTNGGLNLNGGTFNATSTVLNGTSQNNNLGAKVGGVITVSQGNLSLSGTANRINAARNVSGVVSDGTLSITVSSGTLNVTGKVNDTANNPTNAGTTMGLSLVNTTLNATEVSLSGEVAGGRDGTGASLTNTTINATTGNATLNATVANGNALVVSGGNITAGKDISLTGTAKAGEGYGVSLTNGNMTASSGNISVTGTGQDTAQGALNVNGGNFSAQNTMLEGTASRNNVGAKLAGNINVTQGNLSINGTANRVNSASGVTGVVSGDTLNITVSSGALNVSGKVNDTGNNATNAGTATGLNLVNATLNATTANLSGISTNAGTGFTLNNVTLAGGIEKGANVSFSSAGSGKPVTNVIGNGVLNATTTEALMLAGIENTTQISASGMVLGGSGDDWNQNYTSTKGGGWIFDGATVSKTGNISLQGVGFVNSSVTAGQDLTVNNGDASLTVQNTTLNATAGNISLTGNAGISLSGSNMTAGKDLTINNGDASLTVQNTTLNATAGNISLTGNAGISLSESNMTAGKDLTINSDAGSLSLTNSDLNATAGNIGLNATVANGNALTVSGGNISAGKDISLTGTAKTGSGYGVSLTNGNMTASSGNISVNGTGYDSGSGALNVNGGNFSALNTVLEGTAGRNNVGANLTGNINVTQGNLAVTGTVKRTNDGAYQGLTASNLNISVTGGTLSLAGCITNAAASGSKPVALTLTNANLSATDVSLSGTVESGGTGLSLTNTTINATTGNATLNATVANGNALAVSGGNISAGKDISLTGTAKAGSGYGVSLTNGNMTASSGNISVNGTGYDSGSGALNVNGGNFSAQNTVLEGTAGRNNVGAKLAGNINVTQGNLSVTGTTHHLTNGSYTGLLAGSGLNVNVSQGNLSLAGQALKKDGNDVSGNTVGLNLTNAILSAEHASLKGSSTSSGSGFILNNVTLEGGIARGENMTVSSAGSAASITNTLNINGGLGYGAFESMKQAGIDNKTTVGSLTASQDELKQYMNFSESSDWSFNGASLGGDNWSIAALTGINATTTGNITLTGMGLTNSNLTGSSVSLNGDGNASLTVTNTTLNATTGDVSLSANVANGNALVVSGSNITAGRDIILTGTAKAGEGYGVSLTNGNMTATGNISVTGTGWDSKQGALNVNGGNFSAQNTVLEGTAGRNNVGAKLAGNINVTQGNLSVTGTIHHLNNGPFTGLLAGSGLNVNVSQGNLSLTGQVLKEDGKDASGNTVGLNLTNAILSAEHASLKGSSANSGSGFILNNVTLKGGIARGENMTVSSAGSAASITNTLNINGGLGYGAFESMKQAGIDNKTTVGSLTASQDELKQYMNFSESSDWNFNGASLGGDNWTIAALTGISATTTGNITLTGMDTTITNSNLTGSSVSLIGDGNASLTVTNTTLNATSGNVSLNTSNGTLTVRNVNLSSAGGESTLSGTSLENGTGVKLAGNINVTQGNLTVNGTVNRTGETNVWGIDARDATINVSASGAVLNMTGKVASDSGNGSVSVVGLDLSGNSVLNAHTANLNGTSVTNGYGFLLNSALQGGLTANGSLSLSSKGSGKGVSNQIGSRVSADVVKHMIEQNVSIGSYTDTTITNLYNQANFTQWIAAGNGNLTKDFGDFGLKFSGINITAGNINLTGTSFTNSNLTATSGDLTIDNKGGALGLSNTALNASSGNISLTGGSISLTGGQDVTAGKDIMLNASKGGVNITGQNGSNLKDITSGSGNISINGYSVGAGDSGTDDYKTSGVTLNNASLTASAGKINVSGVSDASYGYVSHNALFTSAGGILLLGNVSLNSTHNTLDGRDVRQGDRYTQLEQQGGIVINPGTFNFIGDTDINAHSENGAGLLANIIGSDATLNFQNGNATINAKTNATLSGSSVIAGISFTSWVYKGSLKFNVDNASLAINAEGNNVNGISPGYSYNNTYKFSGNGNVSVHGSSQTGTGISIRQMDNSGLNGSLTIAGESQSGTGVSLAGGVSLTNATVSGNSQSGTGLQISGSNISDSTLSGNASGSGTGVSLSGNASITDGTVTGNAVDGNGVSVSGNVNTTNTTVTGNATGSGTGVSLSGNASITDGTVTGNAVDGNGVSVSGNVNTTNTTVTGNATGSGTGVDLAGNVTGGTVNGNATDGTGVNVSGDSTLTDVTVNGNTTSGTGVDVNANLTNQGSTTVNGNAGGSGTGVDLAGNVTGGTVNGNATDGTGVNVSGDSTLTDVTVNGNTTSGTGVDVNANLTNQGSTTVNGNATGTGSGVDLAGNVTGGTVNGNATDGTGVNVSGDSTLTDVTVNGNTTSGTGVDVNANLTNQGSTTITGNSGSGAGVGLNGTVTGGSLAGNSVSGPGLHVTGNSTLNGVDVTASSQSGPGTQMDGMLSVSGGTTLNGEEQKDSAELRRQVYERQQQLSRSDTVRDAYRASGYRVEEKPVSVEICTDGECRALETGYADAPKAR</sequence>
<protein>
    <recommendedName>
        <fullName evidence="5">Filamentous haemagglutinin FhaB/tRNA nuclease CdiA-like TPS domain-containing protein</fullName>
    </recommendedName>
</protein>
<keyword evidence="4" id="KW-0472">Membrane</keyword>
<evidence type="ECO:0000256" key="2">
    <source>
        <dbReference type="ARBA" id="ARBA00022525"/>
    </source>
</evidence>
<dbReference type="InterPro" id="IPR008638">
    <property type="entry name" value="FhaB/CdiA-like_TPS"/>
</dbReference>
<keyword evidence="2" id="KW-0964">Secreted</keyword>
<evidence type="ECO:0000259" key="5">
    <source>
        <dbReference type="SMART" id="SM00912"/>
    </source>
</evidence>
<dbReference type="InterPro" id="IPR024973">
    <property type="entry name" value="ESPR"/>
</dbReference>
<dbReference type="InterPro" id="IPR012334">
    <property type="entry name" value="Pectin_lyas_fold"/>
</dbReference>
<dbReference type="GO" id="GO:0005576">
    <property type="term" value="C:extracellular region"/>
    <property type="evidence" value="ECO:0007669"/>
    <property type="project" value="UniProtKB-SubCell"/>
</dbReference>
<dbReference type="PANTHER" id="PTHR12338">
    <property type="entry name" value="AUTOTRANSPORTER"/>
    <property type="match status" value="1"/>
</dbReference>
<dbReference type="SMART" id="SM00710">
    <property type="entry name" value="PbH1"/>
    <property type="match status" value="29"/>
</dbReference>
<dbReference type="InterPro" id="IPR011050">
    <property type="entry name" value="Pectin_lyase_fold/virulence"/>
</dbReference>
<keyword evidence="3" id="KW-0732">Signal</keyword>
<dbReference type="Gene3D" id="2.160.20.10">
    <property type="entry name" value="Single-stranded right-handed beta-helix, Pectin lyase-like"/>
    <property type="match status" value="1"/>
</dbReference>
<keyword evidence="4" id="KW-0812">Transmembrane</keyword>
<dbReference type="SUPFAM" id="SSF51126">
    <property type="entry name" value="Pectin lyase-like"/>
    <property type="match status" value="1"/>
</dbReference>
<accession>A0A5Z7WI68</accession>